<dbReference type="EMBL" id="LAZR01066697">
    <property type="protein sequence ID" value="KKK53061.1"/>
    <property type="molecule type" value="Genomic_DNA"/>
</dbReference>
<sequence length="28" mass="3039">MPGVIDLTRDRGPSVQESTANINKVLDL</sequence>
<gene>
    <name evidence="2" type="ORF">LCGC14_3098540</name>
</gene>
<evidence type="ECO:0000256" key="1">
    <source>
        <dbReference type="SAM" id="MobiDB-lite"/>
    </source>
</evidence>
<reference evidence="2" key="1">
    <citation type="journal article" date="2015" name="Nature">
        <title>Complex archaea that bridge the gap between prokaryotes and eukaryotes.</title>
        <authorList>
            <person name="Spang A."/>
            <person name="Saw J.H."/>
            <person name="Jorgensen S.L."/>
            <person name="Zaremba-Niedzwiedzka K."/>
            <person name="Martijn J."/>
            <person name="Lind A.E."/>
            <person name="van Eijk R."/>
            <person name="Schleper C."/>
            <person name="Guy L."/>
            <person name="Ettema T.J."/>
        </authorList>
    </citation>
    <scope>NUCLEOTIDE SEQUENCE</scope>
</reference>
<proteinExistence type="predicted"/>
<comment type="caution">
    <text evidence="2">The sequence shown here is derived from an EMBL/GenBank/DDBJ whole genome shotgun (WGS) entry which is preliminary data.</text>
</comment>
<organism evidence="2">
    <name type="scientific">marine sediment metagenome</name>
    <dbReference type="NCBI Taxonomy" id="412755"/>
    <lineage>
        <taxon>unclassified sequences</taxon>
        <taxon>metagenomes</taxon>
        <taxon>ecological metagenomes</taxon>
    </lineage>
</organism>
<accession>A0A0F8YYH8</accession>
<evidence type="ECO:0000313" key="2">
    <source>
        <dbReference type="EMBL" id="KKK53061.1"/>
    </source>
</evidence>
<dbReference type="AlphaFoldDB" id="A0A0F8YYH8"/>
<feature type="non-terminal residue" evidence="2">
    <location>
        <position position="28"/>
    </location>
</feature>
<name>A0A0F8YYH8_9ZZZZ</name>
<protein>
    <submittedName>
        <fullName evidence="2">Uncharacterized protein</fullName>
    </submittedName>
</protein>
<feature type="region of interest" description="Disordered" evidence="1">
    <location>
        <begin position="1"/>
        <end position="28"/>
    </location>
</feature>